<gene>
    <name evidence="2" type="ORF">HH213_14380</name>
</gene>
<keyword evidence="1" id="KW-1133">Transmembrane helix</keyword>
<keyword evidence="1" id="KW-0812">Transmembrane</keyword>
<accession>A0ABX6MA18</accession>
<feature type="transmembrane region" description="Helical" evidence="1">
    <location>
        <begin position="12"/>
        <end position="33"/>
    </location>
</feature>
<proteinExistence type="predicted"/>
<feature type="transmembrane region" description="Helical" evidence="1">
    <location>
        <begin position="45"/>
        <end position="66"/>
    </location>
</feature>
<feature type="transmembrane region" description="Helical" evidence="1">
    <location>
        <begin position="142"/>
        <end position="163"/>
    </location>
</feature>
<keyword evidence="3" id="KW-1185">Reference proteome</keyword>
<reference evidence="2 3" key="1">
    <citation type="submission" date="2020-04" db="EMBL/GenBank/DDBJ databases">
        <title>Genome sequencing of novel species.</title>
        <authorList>
            <person name="Heo J."/>
            <person name="Kim S.-J."/>
            <person name="Kim J.-S."/>
            <person name="Hong S.-B."/>
            <person name="Kwon S.-W."/>
        </authorList>
    </citation>
    <scope>NUCLEOTIDE SEQUENCE [LARGE SCALE GENOMIC DNA]</scope>
    <source>
        <strain evidence="2 3">AF9R3</strain>
    </source>
</reference>
<feature type="transmembrane region" description="Helical" evidence="1">
    <location>
        <begin position="78"/>
        <end position="99"/>
    </location>
</feature>
<feature type="transmembrane region" description="Helical" evidence="1">
    <location>
        <begin position="111"/>
        <end position="130"/>
    </location>
</feature>
<organism evidence="2 3">
    <name type="scientific">Duganella dendranthematis</name>
    <dbReference type="NCBI Taxonomy" id="2728021"/>
    <lineage>
        <taxon>Bacteria</taxon>
        <taxon>Pseudomonadati</taxon>
        <taxon>Pseudomonadota</taxon>
        <taxon>Betaproteobacteria</taxon>
        <taxon>Burkholderiales</taxon>
        <taxon>Oxalobacteraceae</taxon>
        <taxon>Telluria group</taxon>
        <taxon>Duganella</taxon>
    </lineage>
</organism>
<evidence type="ECO:0008006" key="4">
    <source>
        <dbReference type="Google" id="ProtNLM"/>
    </source>
</evidence>
<dbReference type="EMBL" id="CP051684">
    <property type="protein sequence ID" value="QJD91166.1"/>
    <property type="molecule type" value="Genomic_DNA"/>
</dbReference>
<evidence type="ECO:0000256" key="1">
    <source>
        <dbReference type="SAM" id="Phobius"/>
    </source>
</evidence>
<evidence type="ECO:0000313" key="2">
    <source>
        <dbReference type="EMBL" id="QJD91166.1"/>
    </source>
</evidence>
<name>A0ABX6MA18_9BURK</name>
<dbReference type="RefSeq" id="WP_169112666.1">
    <property type="nucleotide sequence ID" value="NZ_CP051684.1"/>
</dbReference>
<protein>
    <recommendedName>
        <fullName evidence="4">DUF1440 domain-containing protein</fullName>
    </recommendedName>
</protein>
<evidence type="ECO:0000313" key="3">
    <source>
        <dbReference type="Proteomes" id="UP000503117"/>
    </source>
</evidence>
<dbReference type="Proteomes" id="UP000503117">
    <property type="component" value="Chromosome"/>
</dbReference>
<keyword evidence="1" id="KW-0472">Membrane</keyword>
<sequence>MTSQYSMPGQRLAGALYVGAVAITINMLLLRAADLFSVQTAKGGLLRLIAPLAGPVLDWIGVATAWRTLGGPSVNSAVFQGGFHFVVGLGMALIYTMILEPRLPGAFWRKGLLYALLVWLLNAFVILPYSGEGVAGSAHLRLTGMVWFAVAHTAFFMLLAAGYQRYLAARRR</sequence>